<feature type="signal peptide" evidence="1">
    <location>
        <begin position="1"/>
        <end position="21"/>
    </location>
</feature>
<dbReference type="Proteomes" id="UP000002774">
    <property type="component" value="Chromosome"/>
</dbReference>
<gene>
    <name evidence="2" type="ORF">Mucpa_2337</name>
</gene>
<proteinExistence type="predicted"/>
<evidence type="ECO:0000313" key="3">
    <source>
        <dbReference type="Proteomes" id="UP000002774"/>
    </source>
</evidence>
<keyword evidence="1" id="KW-0732">Signal</keyword>
<dbReference type="EMBL" id="CM001403">
    <property type="protein sequence ID" value="EHQ26467.1"/>
    <property type="molecule type" value="Genomic_DNA"/>
</dbReference>
<dbReference type="OrthoDB" id="822368at2"/>
<dbReference type="HOGENOM" id="CLU_1239027_0_0_10"/>
<feature type="chain" id="PRO_5003558709" evidence="1">
    <location>
        <begin position="22"/>
        <end position="223"/>
    </location>
</feature>
<organism evidence="2 3">
    <name type="scientific">Mucilaginibacter paludis DSM 18603</name>
    <dbReference type="NCBI Taxonomy" id="714943"/>
    <lineage>
        <taxon>Bacteria</taxon>
        <taxon>Pseudomonadati</taxon>
        <taxon>Bacteroidota</taxon>
        <taxon>Sphingobacteriia</taxon>
        <taxon>Sphingobacteriales</taxon>
        <taxon>Sphingobacteriaceae</taxon>
        <taxon>Mucilaginibacter</taxon>
    </lineage>
</organism>
<dbReference type="eggNOG" id="ENOG503359Z">
    <property type="taxonomic scope" value="Bacteria"/>
</dbReference>
<sequence>MKTIILFPLLFLLFLAHRARAQQSTLDIAGIHQLIDQSKSEHTLQVDARNQQAVNTANEQANLTLLGKMKNMYRTLQQRYNMLGTAINIADIGIYATPMVERIINNQSQIISLAQQNPAVITLGYQTEIEFAEKAESLLGYVSGLVLSLGDVNQMKASDRKLLFDYVISELSRLQELSGNMLQLLQYNNLASVIKNLNPLQGFINQDKAIVGRIIQNAKYLKQ</sequence>
<evidence type="ECO:0000313" key="2">
    <source>
        <dbReference type="EMBL" id="EHQ26467.1"/>
    </source>
</evidence>
<dbReference type="AlphaFoldDB" id="H1YI32"/>
<dbReference type="STRING" id="714943.Mucpa_2337"/>
<name>H1YI32_9SPHI</name>
<accession>H1YI32</accession>
<evidence type="ECO:0000256" key="1">
    <source>
        <dbReference type="SAM" id="SignalP"/>
    </source>
</evidence>
<dbReference type="RefSeq" id="WP_008506554.1">
    <property type="nucleotide sequence ID" value="NZ_CM001403.1"/>
</dbReference>
<protein>
    <submittedName>
        <fullName evidence="2">Uncharacterized protein</fullName>
    </submittedName>
</protein>
<reference evidence="2" key="1">
    <citation type="submission" date="2011-09" db="EMBL/GenBank/DDBJ databases">
        <title>The permanent draft genome of Mucilaginibacter paludis DSM 18603.</title>
        <authorList>
            <consortium name="US DOE Joint Genome Institute (JGI-PGF)"/>
            <person name="Lucas S."/>
            <person name="Han J."/>
            <person name="Lapidus A."/>
            <person name="Bruce D."/>
            <person name="Goodwin L."/>
            <person name="Pitluck S."/>
            <person name="Peters L."/>
            <person name="Kyrpides N."/>
            <person name="Mavromatis K."/>
            <person name="Ivanova N."/>
            <person name="Mikhailova N."/>
            <person name="Held B."/>
            <person name="Detter J.C."/>
            <person name="Tapia R."/>
            <person name="Han C."/>
            <person name="Land M."/>
            <person name="Hauser L."/>
            <person name="Markowitz V."/>
            <person name="Cheng J.-F."/>
            <person name="Hugenholtz P."/>
            <person name="Woyke T."/>
            <person name="Wu D."/>
            <person name="Tindall B."/>
            <person name="Brambilla E."/>
            <person name="Klenk H.-P."/>
            <person name="Eisen J.A."/>
        </authorList>
    </citation>
    <scope>NUCLEOTIDE SEQUENCE [LARGE SCALE GENOMIC DNA]</scope>
    <source>
        <strain evidence="2">DSM 18603</strain>
    </source>
</reference>
<keyword evidence="3" id="KW-1185">Reference proteome</keyword>